<keyword evidence="2" id="KW-1185">Reference proteome</keyword>
<sequence>MAAPTELAHKIKNKTIFTFFNLFSVFKVKDPRDALKSAFFNSVDCLSANAKHIGSPLDLP</sequence>
<protein>
    <submittedName>
        <fullName evidence="1">Uncharacterized protein</fullName>
    </submittedName>
</protein>
<dbReference type="AlphaFoldDB" id="G9ESN7"/>
<gene>
    <name evidence="1" type="ORF">LDG_8308</name>
</gene>
<proteinExistence type="predicted"/>
<name>G9ESN7_9GAMM</name>
<accession>G9ESN7</accession>
<dbReference type="InParanoid" id="G9ESN7"/>
<reference evidence="1 2" key="1">
    <citation type="journal article" date="2011" name="BMC Genomics">
        <title>Insight into cross-talk between intra-amoebal pathogens.</title>
        <authorList>
            <person name="Gimenez G."/>
            <person name="Bertelli C."/>
            <person name="Moliner C."/>
            <person name="Robert C."/>
            <person name="Raoult D."/>
            <person name="Fournier P.E."/>
            <person name="Greub G."/>
        </authorList>
    </citation>
    <scope>NUCLEOTIDE SEQUENCE [LARGE SCALE GENOMIC DNA]</scope>
    <source>
        <strain evidence="1 2">LLAP12</strain>
    </source>
</reference>
<dbReference type="EMBL" id="JH413846">
    <property type="protein sequence ID" value="EHL29718.1"/>
    <property type="molecule type" value="Genomic_DNA"/>
</dbReference>
<dbReference type="Proteomes" id="UP000002770">
    <property type="component" value="Unassembled WGS sequence"/>
</dbReference>
<dbReference type="STRING" id="658187.LDG_8308"/>
<organism evidence="1 2">
    <name type="scientific">Legionella drancourtii LLAP12</name>
    <dbReference type="NCBI Taxonomy" id="658187"/>
    <lineage>
        <taxon>Bacteria</taxon>
        <taxon>Pseudomonadati</taxon>
        <taxon>Pseudomonadota</taxon>
        <taxon>Gammaproteobacteria</taxon>
        <taxon>Legionellales</taxon>
        <taxon>Legionellaceae</taxon>
        <taxon>Legionella</taxon>
    </lineage>
</organism>
<dbReference type="HOGENOM" id="CLU_2935906_0_0_6"/>
<evidence type="ECO:0000313" key="2">
    <source>
        <dbReference type="Proteomes" id="UP000002770"/>
    </source>
</evidence>
<evidence type="ECO:0000313" key="1">
    <source>
        <dbReference type="EMBL" id="EHL29718.1"/>
    </source>
</evidence>